<name>A0A2D0N8L4_FLAN2</name>
<evidence type="ECO:0000259" key="1">
    <source>
        <dbReference type="Pfam" id="PF08818"/>
    </source>
</evidence>
<dbReference type="EMBL" id="PDUD01000024">
    <property type="protein sequence ID" value="PHN04738.1"/>
    <property type="molecule type" value="Genomic_DNA"/>
</dbReference>
<accession>A0A2D0N8L4</accession>
<gene>
    <name evidence="2" type="ORF">CRP01_19680</name>
</gene>
<sequence>MDQERKRMQNVRFRNIAEMLAYLPEDQQLITERLQGLIWETVPGVKEKLSYNVPFYALRKNICFIWPGAVPWGSTTKAGVMLGFSYGHLLHDASDYLEKGNRKHVYTKTFLQEADIEDEIIRHFLLESMEIDEMLYREKHQHRRSRKKNK</sequence>
<proteinExistence type="predicted"/>
<feature type="domain" description="YdhG-like" evidence="1">
    <location>
        <begin position="30"/>
        <end position="128"/>
    </location>
</feature>
<evidence type="ECO:0000313" key="2">
    <source>
        <dbReference type="EMBL" id="PHN04738.1"/>
    </source>
</evidence>
<dbReference type="OrthoDB" id="1120992at2"/>
<dbReference type="Proteomes" id="UP000223913">
    <property type="component" value="Unassembled WGS sequence"/>
</dbReference>
<dbReference type="InterPro" id="IPR014922">
    <property type="entry name" value="YdhG-like"/>
</dbReference>
<keyword evidence="3" id="KW-1185">Reference proteome</keyword>
<comment type="caution">
    <text evidence="2">The sequence shown here is derived from an EMBL/GenBank/DDBJ whole genome shotgun (WGS) entry which is preliminary data.</text>
</comment>
<protein>
    <recommendedName>
        <fullName evidence="1">YdhG-like domain-containing protein</fullName>
    </recommendedName>
</protein>
<organism evidence="2 3">
    <name type="scientific">Flavilitoribacter nigricans (strain ATCC 23147 / DSM 23189 / NBRC 102662 / NCIMB 1420 / SS-2)</name>
    <name type="common">Lewinella nigricans</name>
    <dbReference type="NCBI Taxonomy" id="1122177"/>
    <lineage>
        <taxon>Bacteria</taxon>
        <taxon>Pseudomonadati</taxon>
        <taxon>Bacteroidota</taxon>
        <taxon>Saprospiria</taxon>
        <taxon>Saprospirales</taxon>
        <taxon>Lewinellaceae</taxon>
        <taxon>Flavilitoribacter</taxon>
    </lineage>
</organism>
<dbReference type="Pfam" id="PF08818">
    <property type="entry name" value="DUF1801"/>
    <property type="match status" value="1"/>
</dbReference>
<dbReference type="Gene3D" id="3.90.1150.200">
    <property type="match status" value="1"/>
</dbReference>
<dbReference type="RefSeq" id="WP_099151797.1">
    <property type="nucleotide sequence ID" value="NZ_PDUD01000024.1"/>
</dbReference>
<dbReference type="AlphaFoldDB" id="A0A2D0N8L4"/>
<evidence type="ECO:0000313" key="3">
    <source>
        <dbReference type="Proteomes" id="UP000223913"/>
    </source>
</evidence>
<dbReference type="SUPFAM" id="SSF159888">
    <property type="entry name" value="YdhG-like"/>
    <property type="match status" value="1"/>
</dbReference>
<reference evidence="2 3" key="1">
    <citation type="submission" date="2017-10" db="EMBL/GenBank/DDBJ databases">
        <title>The draft genome sequence of Lewinella nigricans NBRC 102662.</title>
        <authorList>
            <person name="Wang K."/>
        </authorList>
    </citation>
    <scope>NUCLEOTIDE SEQUENCE [LARGE SCALE GENOMIC DNA]</scope>
    <source>
        <strain evidence="2 3">NBRC 102662</strain>
    </source>
</reference>